<feature type="chain" id="PRO_5021013031" evidence="2">
    <location>
        <begin position="23"/>
        <end position="1914"/>
    </location>
</feature>
<feature type="domain" description="CshA" evidence="3">
    <location>
        <begin position="1775"/>
        <end position="1862"/>
    </location>
</feature>
<feature type="domain" description="CshA" evidence="3">
    <location>
        <begin position="822"/>
        <end position="925"/>
    </location>
</feature>
<feature type="domain" description="CshA" evidence="3">
    <location>
        <begin position="505"/>
        <end position="609"/>
    </location>
</feature>
<dbReference type="InterPro" id="IPR045474">
    <property type="entry name" value="GEVED"/>
</dbReference>
<dbReference type="InterPro" id="IPR026395">
    <property type="entry name" value="CshA_fibril"/>
</dbReference>
<evidence type="ECO:0000256" key="1">
    <source>
        <dbReference type="SAM" id="Phobius"/>
    </source>
</evidence>
<organism evidence="5 6">
    <name type="scientific">Kribbella antiqua</name>
    <dbReference type="NCBI Taxonomy" id="2512217"/>
    <lineage>
        <taxon>Bacteria</taxon>
        <taxon>Bacillati</taxon>
        <taxon>Actinomycetota</taxon>
        <taxon>Actinomycetes</taxon>
        <taxon>Propionibacteriales</taxon>
        <taxon>Kribbellaceae</taxon>
        <taxon>Kribbella</taxon>
    </lineage>
</organism>
<name>A0A4R2IL25_9ACTN</name>
<feature type="domain" description="CshA" evidence="3">
    <location>
        <begin position="931"/>
        <end position="1032"/>
    </location>
</feature>
<dbReference type="Proteomes" id="UP000295573">
    <property type="component" value="Unassembled WGS sequence"/>
</dbReference>
<comment type="caution">
    <text evidence="5">The sequence shown here is derived from an EMBL/GenBank/DDBJ whole genome shotgun (WGS) entry which is preliminary data.</text>
</comment>
<dbReference type="Pfam" id="PF17963">
    <property type="entry name" value="Big_9"/>
    <property type="match status" value="1"/>
</dbReference>
<dbReference type="NCBIfam" id="TIGR04225">
    <property type="entry name" value="CshA_fibril_rpt"/>
    <property type="match status" value="11"/>
</dbReference>
<proteinExistence type="predicted"/>
<feature type="transmembrane region" description="Helical" evidence="1">
    <location>
        <begin position="1890"/>
        <end position="1909"/>
    </location>
</feature>
<feature type="domain" description="CshA" evidence="3">
    <location>
        <begin position="1463"/>
        <end position="1560"/>
    </location>
</feature>
<reference evidence="5 6" key="1">
    <citation type="journal article" date="2015" name="Stand. Genomic Sci.">
        <title>Genomic Encyclopedia of Bacterial and Archaeal Type Strains, Phase III: the genomes of soil and plant-associated and newly described type strains.</title>
        <authorList>
            <person name="Whitman W.B."/>
            <person name="Woyke T."/>
            <person name="Klenk H.P."/>
            <person name="Zhou Y."/>
            <person name="Lilburn T.G."/>
            <person name="Beck B.J."/>
            <person name="De Vos P."/>
            <person name="Vandamme P."/>
            <person name="Eisen J.A."/>
            <person name="Garrity G."/>
            <person name="Hugenholtz P."/>
            <person name="Kyrpides N.C."/>
        </authorList>
    </citation>
    <scope>NUCLEOTIDE SEQUENCE [LARGE SCALE GENOMIC DNA]</scope>
    <source>
        <strain evidence="5 6">VKM Ac-2541</strain>
    </source>
</reference>
<feature type="domain" description="CshA" evidence="3">
    <location>
        <begin position="1274"/>
        <end position="1348"/>
    </location>
</feature>
<dbReference type="RefSeq" id="WP_241996294.1">
    <property type="nucleotide sequence ID" value="NZ_SLWR01000008.1"/>
</dbReference>
<feature type="domain" description="CshA" evidence="3">
    <location>
        <begin position="1664"/>
        <end position="1769"/>
    </location>
</feature>
<feature type="signal peptide" evidence="2">
    <location>
        <begin position="1"/>
        <end position="22"/>
    </location>
</feature>
<evidence type="ECO:0000259" key="4">
    <source>
        <dbReference type="Pfam" id="PF20009"/>
    </source>
</evidence>
<feature type="domain" description="CshA" evidence="3">
    <location>
        <begin position="424"/>
        <end position="502"/>
    </location>
</feature>
<evidence type="ECO:0000259" key="3">
    <source>
        <dbReference type="Pfam" id="PF19076"/>
    </source>
</evidence>
<feature type="domain" description="GEVED" evidence="4">
    <location>
        <begin position="322"/>
        <end position="394"/>
    </location>
</feature>
<feature type="domain" description="CshA" evidence="3">
    <location>
        <begin position="639"/>
        <end position="713"/>
    </location>
</feature>
<evidence type="ECO:0000313" key="5">
    <source>
        <dbReference type="EMBL" id="TCO45801.1"/>
    </source>
</evidence>
<keyword evidence="1" id="KW-0472">Membrane</keyword>
<keyword evidence="6" id="KW-1185">Reference proteome</keyword>
<dbReference type="Pfam" id="PF19076">
    <property type="entry name" value="CshA_repeat"/>
    <property type="match status" value="13"/>
</dbReference>
<dbReference type="EMBL" id="SLWR01000008">
    <property type="protein sequence ID" value="TCO45801.1"/>
    <property type="molecule type" value="Genomic_DNA"/>
</dbReference>
<protein>
    <submittedName>
        <fullName evidence="5">CshA-type fibril repeat protein</fullName>
    </submittedName>
</protein>
<feature type="domain" description="CshA" evidence="3">
    <location>
        <begin position="1144"/>
        <end position="1246"/>
    </location>
</feature>
<evidence type="ECO:0000313" key="6">
    <source>
        <dbReference type="Proteomes" id="UP000295573"/>
    </source>
</evidence>
<feature type="domain" description="CshA" evidence="3">
    <location>
        <begin position="1035"/>
        <end position="1139"/>
    </location>
</feature>
<gene>
    <name evidence="5" type="ORF">EV646_108425</name>
</gene>
<sequence length="1914" mass="194632">MRATSMLLVVGLLSLGAVDAAAYQVPSAPFAQGTAATAIMPGSGLKQTITVTGQTELLDATTAGVRGTGPTTYAPPIARTTPAQDLLVNTGTCASTGSCGDRGTVTIAFSEPVRNPVLHFAGIGGAVTQTVSGNPTAQSELHSVLKLTTAGLSLTKVGQGNNLAVTSDTVTAANHDAGPNCINNKIGTGPDASATAACGSVRVNGVATKITFDVTAFFTKHPKLPAFNTPSSGDAFSILASTGEDFGDAPTSYGAAWSVLSDLRLGKDATEDNATVANGTTGPAMPDQADDGVTFKPLRTNSTAYSAELALTGASKAGRACAWIDLDRNGSFQPAERACAGFAAGQGAVTLNWSKYSRPTAGASYARVRVGYNSALVEKPTGAADSGEVEDHAILIAPPPPPVLLDDTATTAFNTGLTVDVLGNDKPGDPSTPLKPGSLCLIGDDECVPMVNVVGQAKYVAKPDGKIDIEPVPGFAGLAKPVTYLVADSNGTTGTATLTLTVALPAKPVATPDTATTPQNVSVSVKPLGNDRAAPGVTLIPGSVVLRDPADTTFKRKVVIAGEGTYAVKPNGGVDFIPLRQFTGVGTSLGYRVTDSTQQNAESTLTVTVTPVTPKASGDSVSTPFDTDIVVPVLDNVLPGSPDAPLDPASLRLVDHGKLVDKVTVPRQGTFLIADGKVTFRPVHGFKGVATPQTYQVADLNGTPARAELTVSVDAPGPPVANPDAITTLQGGSVLIGVLDNDKPGPTGSALVLDSVRLIASGKPMPTLSVAGQGKYTAKPDGQVLFEPLPAFSGTATPVSYQVADGNGAIGKSTLAVQVTKVQPDASDDTARASYDATITVAVLTNDSAGDPAVPLVPSSVRVLDPKTQEPKTKVVVDGEASYTVTQEGKIEVDPLPTYTGVAAPITYRVSDVNGTLATATLTVNIAKPDPPTAKPDTATGKQNVRLVLDPLANDTAGEGTGLDPVSVVLVDPADGSLKKLVKVAGQGSYQVNLDGTVTVDPLPGFTGTATPVTYRVSDWFDQAARSTITVTITPITPVAADDTATTPYDKTVKVKVLANDKPGDTSAPLLPSSLLLTDPADGMLKATVTIPNEGVYTAAGGVVSFDPGATFRGPGTVLTYQVADSNGTLTTATLWITVGLPPIAVADSASTQQDVPVTVNVLSNDSPGTDAKLDPSTVGLLDPAARTAGYLKKVTVPGQGTYTVQPSGAVVFDPLPAFRGKALAINYRVADSNDNVAASTLTMQVTPIWPVTVDDSAITPYNQPIAVNVLANDKPGDPSAPLVRSSLVLKDPAGGGYRKKVTQAGEGSYAAGDDGSITFTPVKDYQGVTTPATYRITDDNGTTAEGLLFLTVGKGPEAAADSGTTKQNVTMTLDPLANDKPGTDAELEKTSVQVYAGQWGRAATVSGQGTFTVDKVTGQLKLDPLATFRGVASVAYRVTDTSGNTTASTVAVTVQPVVPVVVDDKATTPFETAVTVAVLANDKPGDASASLHEVRLIDPVSGDPVPSLEVAGEGTYTVQPDGGIRLTPVDGFAGTATPVGYQVADSNGSIGTAALTVTVQARPVATPDAARTKQHLPVTVDPLANDKPGPGASLDPATVLLVGPSGLVDRLVAAGQGEFAVANGKVTFSPVPTFTGTARPAAYEVKDSNHNAARATITATVVPVRPVAVDDSARTGFGKAVVVQVLGNDKAGDQSAPLMPESVVLRDPADGQDKKSVTIADEGRFAVGSDGVVTFTPAEDFSGTTRSVAYRVTDANGSADAALLEVTVAEPILATATEDTGTGTPGNPVAVNPLLNDGGGSPSTVCLRTGPATCTKQYVDADGTWSVDSNGTIKLVPASGFTGMAKVTYERTDAEGTVVAAPVRFRVGAPPTPDVDVVETIPATGGPPAVLLTLGALLTALGATLAAISRRSR</sequence>
<dbReference type="Pfam" id="PF20009">
    <property type="entry name" value="GEVED"/>
    <property type="match status" value="1"/>
</dbReference>
<keyword evidence="1" id="KW-1133">Transmembrane helix</keyword>
<feature type="domain" description="CshA" evidence="3">
    <location>
        <begin position="755"/>
        <end position="818"/>
    </location>
</feature>
<accession>A0A4R2IL25</accession>
<keyword evidence="2" id="KW-0732">Signal</keyword>
<evidence type="ECO:0000256" key="2">
    <source>
        <dbReference type="SAM" id="SignalP"/>
    </source>
</evidence>
<feature type="domain" description="CshA" evidence="3">
    <location>
        <begin position="1563"/>
        <end position="1662"/>
    </location>
</feature>
<keyword evidence="1" id="KW-0812">Transmembrane</keyword>